<dbReference type="STRING" id="58919.A0A316ZAD1"/>
<dbReference type="PROSITE" id="PS00753">
    <property type="entry name" value="XPA_2"/>
    <property type="match status" value="1"/>
</dbReference>
<comment type="subcellular location">
    <subcellularLocation>
        <location evidence="1">Nucleus</location>
    </subcellularLocation>
</comment>
<keyword evidence="3" id="KW-0479">Metal-binding</keyword>
<dbReference type="InterPro" id="IPR000465">
    <property type="entry name" value="XPA/RAD14"/>
</dbReference>
<dbReference type="SUPFAM" id="SSF46955">
    <property type="entry name" value="Putative DNA-binding domain"/>
    <property type="match status" value="1"/>
</dbReference>
<dbReference type="Proteomes" id="UP000245946">
    <property type="component" value="Unassembled WGS sequence"/>
</dbReference>
<evidence type="ECO:0000313" key="13">
    <source>
        <dbReference type="EMBL" id="PWN97974.1"/>
    </source>
</evidence>
<evidence type="ECO:0000256" key="3">
    <source>
        <dbReference type="ARBA" id="ARBA00022723"/>
    </source>
</evidence>
<comment type="similarity">
    <text evidence="2">Belongs to the XPA family.</text>
</comment>
<dbReference type="EMBL" id="KZ819293">
    <property type="protein sequence ID" value="PWN97974.1"/>
    <property type="molecule type" value="Genomic_DNA"/>
</dbReference>
<dbReference type="GO" id="GO:0000715">
    <property type="term" value="P:nucleotide-excision repair, DNA damage recognition"/>
    <property type="evidence" value="ECO:0007669"/>
    <property type="project" value="TreeGrafter"/>
</dbReference>
<dbReference type="GO" id="GO:0006284">
    <property type="term" value="P:base-excision repair"/>
    <property type="evidence" value="ECO:0007669"/>
    <property type="project" value="TreeGrafter"/>
</dbReference>
<evidence type="ECO:0000256" key="9">
    <source>
        <dbReference type="ARBA" id="ARBA00023242"/>
    </source>
</evidence>
<dbReference type="InterPro" id="IPR037129">
    <property type="entry name" value="XPA_sf"/>
</dbReference>
<keyword evidence="9" id="KW-0539">Nucleus</keyword>
<dbReference type="FunFam" id="3.90.530.10:FF:000003">
    <property type="entry name" value="Dna repair rad14 protein"/>
    <property type="match status" value="1"/>
</dbReference>
<dbReference type="GO" id="GO:0008270">
    <property type="term" value="F:zinc ion binding"/>
    <property type="evidence" value="ECO:0007669"/>
    <property type="project" value="UniProtKB-KW"/>
</dbReference>
<evidence type="ECO:0000256" key="7">
    <source>
        <dbReference type="ARBA" id="ARBA00023125"/>
    </source>
</evidence>
<evidence type="ECO:0000313" key="14">
    <source>
        <dbReference type="Proteomes" id="UP000245946"/>
    </source>
</evidence>
<dbReference type="GeneID" id="37270021"/>
<gene>
    <name evidence="13" type="ORF">FA09DRAFT_330131</name>
</gene>
<evidence type="ECO:0000256" key="11">
    <source>
        <dbReference type="SAM" id="MobiDB-lite"/>
    </source>
</evidence>
<keyword evidence="7" id="KW-0238">DNA-binding</keyword>
<dbReference type="RefSeq" id="XP_025598253.1">
    <property type="nucleotide sequence ID" value="XM_025742477.1"/>
</dbReference>
<evidence type="ECO:0000256" key="2">
    <source>
        <dbReference type="ARBA" id="ARBA00005548"/>
    </source>
</evidence>
<evidence type="ECO:0000256" key="10">
    <source>
        <dbReference type="ARBA" id="ARBA00072989"/>
    </source>
</evidence>
<sequence>MPRTPPPQAGPSSSARNPPPTPEHVRVMQENRLRAKARLQALAAAQNPELQLNAHGKRPAGPLPLERGANASLRADVPASTRNANLPDEQTRVSPSKPAVRDDAPLPRDKSLGNYIEYDLSRLHNSKGGFLVEEDEGSNQTAEERARARERELERMRDQMEPGVTLDPSKREVCVECASRELDDQLRRVFGIFVCRACTKKVPEKYSLLTKTEVKQDYLLTDAELRDPELLPHLLKANPHKATYSNMMLFLRSQVEAYAFSAAKWGSEEGLDAEFDRREDEKAKKRGKKFAAGLKELRRRTMNNVWQQRKDEEHVHVWQESAEGDSQTCECGAVIDVEVF</sequence>
<keyword evidence="8" id="KW-0234">DNA repair</keyword>
<keyword evidence="5" id="KW-0863">Zinc-finger</keyword>
<dbReference type="AlphaFoldDB" id="A0A316ZAD1"/>
<name>A0A316ZAD1_9BASI</name>
<dbReference type="Gene3D" id="3.90.530.10">
    <property type="entry name" value="XPA C-terminal domain"/>
    <property type="match status" value="1"/>
</dbReference>
<evidence type="ECO:0000256" key="6">
    <source>
        <dbReference type="ARBA" id="ARBA00022833"/>
    </source>
</evidence>
<keyword evidence="4" id="KW-0227">DNA damage</keyword>
<proteinExistence type="inferred from homology"/>
<dbReference type="GO" id="GO:0000110">
    <property type="term" value="C:nucleotide-excision repair factor 1 complex"/>
    <property type="evidence" value="ECO:0007669"/>
    <property type="project" value="TreeGrafter"/>
</dbReference>
<evidence type="ECO:0000256" key="8">
    <source>
        <dbReference type="ARBA" id="ARBA00023204"/>
    </source>
</evidence>
<dbReference type="OrthoDB" id="68328at2759"/>
<dbReference type="GO" id="GO:0070914">
    <property type="term" value="P:UV-damage excision repair"/>
    <property type="evidence" value="ECO:0007669"/>
    <property type="project" value="TreeGrafter"/>
</dbReference>
<evidence type="ECO:0000256" key="1">
    <source>
        <dbReference type="ARBA" id="ARBA00004123"/>
    </source>
</evidence>
<keyword evidence="14" id="KW-1185">Reference proteome</keyword>
<dbReference type="InterPro" id="IPR022656">
    <property type="entry name" value="XPA_C"/>
</dbReference>
<feature type="compositionally biased region" description="Basic and acidic residues" evidence="11">
    <location>
        <begin position="99"/>
        <end position="111"/>
    </location>
</feature>
<dbReference type="PANTHER" id="PTHR10142">
    <property type="entry name" value="DNA REPAIR PROTEIN COMPLEMENTING XP-A CELLS"/>
    <property type="match status" value="1"/>
</dbReference>
<accession>A0A316ZAD1</accession>
<evidence type="ECO:0000256" key="4">
    <source>
        <dbReference type="ARBA" id="ARBA00022763"/>
    </source>
</evidence>
<dbReference type="NCBIfam" id="TIGR00598">
    <property type="entry name" value="rad14"/>
    <property type="match status" value="1"/>
</dbReference>
<feature type="domain" description="XPA C-terminal" evidence="12">
    <location>
        <begin position="205"/>
        <end position="255"/>
    </location>
</feature>
<dbReference type="Pfam" id="PF05181">
    <property type="entry name" value="XPA_C"/>
    <property type="match status" value="1"/>
</dbReference>
<dbReference type="CDD" id="cd21077">
    <property type="entry name" value="DBD_Rad14"/>
    <property type="match status" value="1"/>
</dbReference>
<feature type="region of interest" description="Disordered" evidence="11">
    <location>
        <begin position="1"/>
        <end position="26"/>
    </location>
</feature>
<dbReference type="GO" id="GO:0003684">
    <property type="term" value="F:damaged DNA binding"/>
    <property type="evidence" value="ECO:0007669"/>
    <property type="project" value="InterPro"/>
</dbReference>
<dbReference type="InterPro" id="IPR022658">
    <property type="entry name" value="XPA_CS"/>
</dbReference>
<reference evidence="13 14" key="1">
    <citation type="journal article" date="2018" name="Mol. Biol. Evol.">
        <title>Broad Genomic Sampling Reveals a Smut Pathogenic Ancestry of the Fungal Clade Ustilaginomycotina.</title>
        <authorList>
            <person name="Kijpornyongpan T."/>
            <person name="Mondo S.J."/>
            <person name="Barry K."/>
            <person name="Sandor L."/>
            <person name="Lee J."/>
            <person name="Lipzen A."/>
            <person name="Pangilinan J."/>
            <person name="LaButti K."/>
            <person name="Hainaut M."/>
            <person name="Henrissat B."/>
            <person name="Grigoriev I.V."/>
            <person name="Spatafora J.W."/>
            <person name="Aime M.C."/>
        </authorList>
    </citation>
    <scope>NUCLEOTIDE SEQUENCE [LARGE SCALE GENOMIC DNA]</scope>
    <source>
        <strain evidence="13 14">MCA 4186</strain>
    </source>
</reference>
<evidence type="ECO:0000256" key="5">
    <source>
        <dbReference type="ARBA" id="ARBA00022771"/>
    </source>
</evidence>
<dbReference type="GO" id="GO:1901255">
    <property type="term" value="P:nucleotide-excision repair involved in interstrand cross-link repair"/>
    <property type="evidence" value="ECO:0007669"/>
    <property type="project" value="TreeGrafter"/>
</dbReference>
<organism evidence="13 14">
    <name type="scientific">Tilletiopsis washingtonensis</name>
    <dbReference type="NCBI Taxonomy" id="58919"/>
    <lineage>
        <taxon>Eukaryota</taxon>
        <taxon>Fungi</taxon>
        <taxon>Dikarya</taxon>
        <taxon>Basidiomycota</taxon>
        <taxon>Ustilaginomycotina</taxon>
        <taxon>Exobasidiomycetes</taxon>
        <taxon>Entylomatales</taxon>
        <taxon>Entylomatales incertae sedis</taxon>
        <taxon>Tilletiopsis</taxon>
    </lineage>
</organism>
<dbReference type="InterPro" id="IPR009061">
    <property type="entry name" value="DNA-bd_dom_put_sf"/>
</dbReference>
<keyword evidence="6" id="KW-0862">Zinc</keyword>
<feature type="region of interest" description="Disordered" evidence="11">
    <location>
        <begin position="40"/>
        <end position="111"/>
    </location>
</feature>
<protein>
    <recommendedName>
        <fullName evidence="10">DNA repair protein RAD14</fullName>
    </recommendedName>
</protein>
<dbReference type="PANTHER" id="PTHR10142:SF0">
    <property type="entry name" value="DNA REPAIR PROTEIN COMPLEMENTING XP-A CELLS"/>
    <property type="match status" value="1"/>
</dbReference>
<evidence type="ECO:0000259" key="12">
    <source>
        <dbReference type="Pfam" id="PF05181"/>
    </source>
</evidence>